<name>A0ABN1CHT7_9DEIO</name>
<dbReference type="Proteomes" id="UP001500191">
    <property type="component" value="Unassembled WGS sequence"/>
</dbReference>
<dbReference type="EMBL" id="BAAADB010000029">
    <property type="protein sequence ID" value="GAA0518500.1"/>
    <property type="molecule type" value="Genomic_DNA"/>
</dbReference>
<dbReference type="RefSeq" id="WP_343759972.1">
    <property type="nucleotide sequence ID" value="NZ_BAAADB010000029.1"/>
</dbReference>
<gene>
    <name evidence="1" type="ORF">GCM10008937_27580</name>
</gene>
<comment type="caution">
    <text evidence="1">The sequence shown here is derived from an EMBL/GenBank/DDBJ whole genome shotgun (WGS) entry which is preliminary data.</text>
</comment>
<keyword evidence="2" id="KW-1185">Reference proteome</keyword>
<evidence type="ECO:0000313" key="1">
    <source>
        <dbReference type="EMBL" id="GAA0518500.1"/>
    </source>
</evidence>
<organism evidence="1 2">
    <name type="scientific">Deinococcus depolymerans</name>
    <dbReference type="NCBI Taxonomy" id="392408"/>
    <lineage>
        <taxon>Bacteria</taxon>
        <taxon>Thermotogati</taxon>
        <taxon>Deinococcota</taxon>
        <taxon>Deinococci</taxon>
        <taxon>Deinococcales</taxon>
        <taxon>Deinococcaceae</taxon>
        <taxon>Deinococcus</taxon>
    </lineage>
</organism>
<proteinExistence type="predicted"/>
<reference evidence="1 2" key="1">
    <citation type="journal article" date="2019" name="Int. J. Syst. Evol. Microbiol.">
        <title>The Global Catalogue of Microorganisms (GCM) 10K type strain sequencing project: providing services to taxonomists for standard genome sequencing and annotation.</title>
        <authorList>
            <consortium name="The Broad Institute Genomics Platform"/>
            <consortium name="The Broad Institute Genome Sequencing Center for Infectious Disease"/>
            <person name="Wu L."/>
            <person name="Ma J."/>
        </authorList>
    </citation>
    <scope>NUCLEOTIDE SEQUENCE [LARGE SCALE GENOMIC DNA]</scope>
    <source>
        <strain evidence="1 2">JCM 14368</strain>
    </source>
</reference>
<evidence type="ECO:0000313" key="2">
    <source>
        <dbReference type="Proteomes" id="UP001500191"/>
    </source>
</evidence>
<protein>
    <submittedName>
        <fullName evidence="1">Uncharacterized protein</fullName>
    </submittedName>
</protein>
<accession>A0ABN1CHT7</accession>
<sequence length="69" mass="7362">MMVSRSVGLDLILERLGRQGTSPLEAGAMRDVLAEDFAGRSPDSLSEAEWLRALGRMGAVKQTGNAGMK</sequence>